<dbReference type="KEGG" id="sfk:KY5_7246c"/>
<proteinExistence type="predicted"/>
<evidence type="ECO:0000313" key="2">
    <source>
        <dbReference type="EMBL" id="ATL32264.1"/>
    </source>
</evidence>
<organism evidence="2 3">
    <name type="scientific">Streptomyces formicae</name>
    <dbReference type="NCBI Taxonomy" id="1616117"/>
    <lineage>
        <taxon>Bacteria</taxon>
        <taxon>Bacillati</taxon>
        <taxon>Actinomycetota</taxon>
        <taxon>Actinomycetes</taxon>
        <taxon>Kitasatosporales</taxon>
        <taxon>Streptomycetaceae</taxon>
        <taxon>Streptomyces</taxon>
    </lineage>
</organism>
<protein>
    <recommendedName>
        <fullName evidence="4">FxLD family lantipeptide</fullName>
    </recommendedName>
</protein>
<keyword evidence="3" id="KW-1185">Reference proteome</keyword>
<feature type="region of interest" description="Disordered" evidence="1">
    <location>
        <begin position="1"/>
        <end position="34"/>
    </location>
</feature>
<feature type="compositionally biased region" description="Low complexity" evidence="1">
    <location>
        <begin position="25"/>
        <end position="34"/>
    </location>
</feature>
<dbReference type="InterPro" id="IPR027575">
    <property type="entry name" value="LD_lanti_pre"/>
</dbReference>
<evidence type="ECO:0000256" key="1">
    <source>
        <dbReference type="SAM" id="MobiDB-lite"/>
    </source>
</evidence>
<dbReference type="AlphaFoldDB" id="A0A291QLB2"/>
<sequence>MSNTTASHRDPFDLDVSVTTDPANGDDTPCTTDDGCDPTCDSSCNSSV</sequence>
<evidence type="ECO:0000313" key="3">
    <source>
        <dbReference type="Proteomes" id="UP000221011"/>
    </source>
</evidence>
<dbReference type="Proteomes" id="UP000221011">
    <property type="component" value="Chromosome"/>
</dbReference>
<gene>
    <name evidence="2" type="ORF">KY5_7246c</name>
</gene>
<dbReference type="RefSeq" id="WP_098246244.1">
    <property type="nucleotide sequence ID" value="NZ_CP022685.1"/>
</dbReference>
<name>A0A291QLB2_9ACTN</name>
<reference evidence="2 3" key="1">
    <citation type="submission" date="2017-08" db="EMBL/GenBank/DDBJ databases">
        <title>Complete Genome Sequence of Streptomyces formicae KY5, the formicamycin producer.</title>
        <authorList>
            <person name="Holmes N.A."/>
            <person name="Devine R."/>
            <person name="Qin Z."/>
            <person name="Seipke R.F."/>
            <person name="Wilkinson B."/>
            <person name="Hutchings M.I."/>
        </authorList>
    </citation>
    <scope>NUCLEOTIDE SEQUENCE [LARGE SCALE GENOMIC DNA]</scope>
    <source>
        <strain evidence="2 3">KY5</strain>
    </source>
</reference>
<accession>A0A291QLB2</accession>
<evidence type="ECO:0008006" key="4">
    <source>
        <dbReference type="Google" id="ProtNLM"/>
    </source>
</evidence>
<dbReference type="NCBIfam" id="TIGR04363">
    <property type="entry name" value="LD_lanti_pre"/>
    <property type="match status" value="1"/>
</dbReference>
<dbReference type="EMBL" id="CP022685">
    <property type="protein sequence ID" value="ATL32264.1"/>
    <property type="molecule type" value="Genomic_DNA"/>
</dbReference>